<dbReference type="PANTHER" id="PTHR10885">
    <property type="entry name" value="ISOPENTENYL-DIPHOSPHATE DELTA-ISOMERASE"/>
    <property type="match status" value="1"/>
</dbReference>
<dbReference type="PROSITE" id="PS00893">
    <property type="entry name" value="NUDIX_BOX"/>
    <property type="match status" value="1"/>
</dbReference>
<dbReference type="Proteomes" id="UP001225598">
    <property type="component" value="Chromosome"/>
</dbReference>
<dbReference type="InterPro" id="IPR000086">
    <property type="entry name" value="NUDIX_hydrolase_dom"/>
</dbReference>
<dbReference type="Gene3D" id="3.90.79.10">
    <property type="entry name" value="Nucleoside Triphosphate Pyrophosphohydrolase"/>
    <property type="match status" value="1"/>
</dbReference>
<evidence type="ECO:0000259" key="2">
    <source>
        <dbReference type="PROSITE" id="PS51462"/>
    </source>
</evidence>
<dbReference type="PROSITE" id="PS51462">
    <property type="entry name" value="NUDIX"/>
    <property type="match status" value="1"/>
</dbReference>
<dbReference type="EMBL" id="CP126969">
    <property type="protein sequence ID" value="WIM66903.1"/>
    <property type="molecule type" value="Genomic_DNA"/>
</dbReference>
<accession>A0ABY8VF61</accession>
<gene>
    <name evidence="3" type="ORF">QP027_07115</name>
</gene>
<dbReference type="CDD" id="cd04693">
    <property type="entry name" value="NUDIX_Hydrolase"/>
    <property type="match status" value="1"/>
</dbReference>
<keyword evidence="1" id="KW-0378">Hydrolase</keyword>
<dbReference type="RefSeq" id="WP_284823623.1">
    <property type="nucleotide sequence ID" value="NZ_CP126969.1"/>
</dbReference>
<sequence length="173" mass="19750">MSIEKWDVYDVHRNRTGKIVDRGTPHGPGEFHLVVTLCLFDERGRMLIQRRSDEKELWPGLWDVTVGGSAVAGENSQEAMQRETFEELGIALDFSRLRPAFTANYRNGFDDVYVLRHPVALATLAIPNREVVAATWATRSEVAELIRAGQFLNYRASFIDFAWDFIDRTDVFA</sequence>
<evidence type="ECO:0000313" key="3">
    <source>
        <dbReference type="EMBL" id="WIM66903.1"/>
    </source>
</evidence>
<dbReference type="SUPFAM" id="SSF55811">
    <property type="entry name" value="Nudix"/>
    <property type="match status" value="1"/>
</dbReference>
<protein>
    <submittedName>
        <fullName evidence="3">NUDIX domain-containing protein</fullName>
    </submittedName>
</protein>
<proteinExistence type="predicted"/>
<dbReference type="InterPro" id="IPR020084">
    <property type="entry name" value="NUDIX_hydrolase_CS"/>
</dbReference>
<feature type="domain" description="Nudix hydrolase" evidence="2">
    <location>
        <begin position="30"/>
        <end position="159"/>
    </location>
</feature>
<name>A0ABY8VF61_9CORY</name>
<evidence type="ECO:0000313" key="4">
    <source>
        <dbReference type="Proteomes" id="UP001225598"/>
    </source>
</evidence>
<evidence type="ECO:0000256" key="1">
    <source>
        <dbReference type="ARBA" id="ARBA00022801"/>
    </source>
</evidence>
<reference evidence="3 4" key="1">
    <citation type="submission" date="2023-05" db="EMBL/GenBank/DDBJ databases">
        <title>Corynebacterium suedekumii sp. nov. and Corynebacterium breve sp. nov. isolated from raw cow's milk.</title>
        <authorList>
            <person name="Baer M.K."/>
            <person name="Mehl L."/>
            <person name="Hellmuth R."/>
            <person name="Marke G."/>
            <person name="Lipski A."/>
        </authorList>
    </citation>
    <scope>NUCLEOTIDE SEQUENCE [LARGE SCALE GENOMIC DNA]</scope>
    <source>
        <strain evidence="3 4">R4</strain>
    </source>
</reference>
<dbReference type="Pfam" id="PF00293">
    <property type="entry name" value="NUDIX"/>
    <property type="match status" value="1"/>
</dbReference>
<organism evidence="3 4">
    <name type="scientific">Corynebacterium breve</name>
    <dbReference type="NCBI Taxonomy" id="3049799"/>
    <lineage>
        <taxon>Bacteria</taxon>
        <taxon>Bacillati</taxon>
        <taxon>Actinomycetota</taxon>
        <taxon>Actinomycetes</taxon>
        <taxon>Mycobacteriales</taxon>
        <taxon>Corynebacteriaceae</taxon>
        <taxon>Corynebacterium</taxon>
    </lineage>
</organism>
<dbReference type="InterPro" id="IPR015797">
    <property type="entry name" value="NUDIX_hydrolase-like_dom_sf"/>
</dbReference>
<keyword evidence="4" id="KW-1185">Reference proteome</keyword>
<dbReference type="PANTHER" id="PTHR10885:SF0">
    <property type="entry name" value="ISOPENTENYL-DIPHOSPHATE DELTA-ISOMERASE"/>
    <property type="match status" value="1"/>
</dbReference>